<comment type="caution">
    <text evidence="9">The sequence shown here is derived from an EMBL/GenBank/DDBJ whole genome shotgun (WGS) entry which is preliminary data.</text>
</comment>
<dbReference type="InterPro" id="IPR015882">
    <property type="entry name" value="HEX_bac_N"/>
</dbReference>
<dbReference type="InterPro" id="IPR017853">
    <property type="entry name" value="GH"/>
</dbReference>
<evidence type="ECO:0000256" key="2">
    <source>
        <dbReference type="ARBA" id="ARBA00006285"/>
    </source>
</evidence>
<keyword evidence="5" id="KW-0326">Glycosidase</keyword>
<feature type="domain" description="Beta-hexosaminidase bacterial type N-terminal" evidence="8">
    <location>
        <begin position="3"/>
        <end position="101"/>
    </location>
</feature>
<dbReference type="InterPro" id="IPR015883">
    <property type="entry name" value="Glyco_hydro_20_cat"/>
</dbReference>
<feature type="domain" description="Glycoside hydrolase family 20 catalytic" evidence="7">
    <location>
        <begin position="107"/>
        <end position="446"/>
    </location>
</feature>
<dbReference type="SUPFAM" id="SSF51445">
    <property type="entry name" value="(Trans)glycosidases"/>
    <property type="match status" value="1"/>
</dbReference>
<evidence type="ECO:0000256" key="5">
    <source>
        <dbReference type="ARBA" id="ARBA00023295"/>
    </source>
</evidence>
<dbReference type="GO" id="GO:0030203">
    <property type="term" value="P:glycosaminoglycan metabolic process"/>
    <property type="evidence" value="ECO:0007669"/>
    <property type="project" value="TreeGrafter"/>
</dbReference>
<evidence type="ECO:0000256" key="3">
    <source>
        <dbReference type="ARBA" id="ARBA00012663"/>
    </source>
</evidence>
<evidence type="ECO:0000256" key="6">
    <source>
        <dbReference type="PIRSR" id="PIRSR625705-1"/>
    </source>
</evidence>
<keyword evidence="10" id="KW-1185">Reference proteome</keyword>
<evidence type="ECO:0000256" key="4">
    <source>
        <dbReference type="ARBA" id="ARBA00022801"/>
    </source>
</evidence>
<dbReference type="EMBL" id="JAGIQL010000017">
    <property type="protein sequence ID" value="MBP0457188.1"/>
    <property type="molecule type" value="Genomic_DNA"/>
</dbReference>
<dbReference type="GO" id="GO:0016020">
    <property type="term" value="C:membrane"/>
    <property type="evidence" value="ECO:0007669"/>
    <property type="project" value="TreeGrafter"/>
</dbReference>
<dbReference type="PANTHER" id="PTHR22600">
    <property type="entry name" value="BETA-HEXOSAMINIDASE"/>
    <property type="match status" value="1"/>
</dbReference>
<dbReference type="AlphaFoldDB" id="A0A940MEG7"/>
<protein>
    <recommendedName>
        <fullName evidence="3">beta-N-acetylhexosaminidase</fullName>
        <ecNumber evidence="3">3.2.1.52</ecNumber>
    </recommendedName>
</protein>
<dbReference type="GO" id="GO:0004563">
    <property type="term" value="F:beta-N-acetylhexosaminidase activity"/>
    <property type="evidence" value="ECO:0007669"/>
    <property type="project" value="UniProtKB-EC"/>
</dbReference>
<dbReference type="EC" id="3.2.1.52" evidence="3"/>
<evidence type="ECO:0000259" key="7">
    <source>
        <dbReference type="Pfam" id="PF00728"/>
    </source>
</evidence>
<comment type="catalytic activity">
    <reaction evidence="1">
        <text>Hydrolysis of terminal non-reducing N-acetyl-D-hexosamine residues in N-acetyl-beta-D-hexosaminides.</text>
        <dbReference type="EC" id="3.2.1.52"/>
    </reaction>
</comment>
<evidence type="ECO:0000313" key="9">
    <source>
        <dbReference type="EMBL" id="MBP0457188.1"/>
    </source>
</evidence>
<dbReference type="PANTHER" id="PTHR22600:SF57">
    <property type="entry name" value="BETA-N-ACETYLHEXOSAMINIDASE"/>
    <property type="match status" value="1"/>
</dbReference>
<dbReference type="Proteomes" id="UP000670475">
    <property type="component" value="Unassembled WGS sequence"/>
</dbReference>
<sequence length="491" mass="53154">MPGRLALAPSIRLDAGPGAVPAAELLAHHLGPGRPRSREGTPLRLALRPGGPPESYRLVVAPGGLDLTAPALAGLLHGVHTLRLLMDEDGSGWPCVEIDDAPVMPRRGVLLDVARHFMPLDFLRSFIDELALHKLNVLHLHLTDDQGWRIEIGARPRLTEIGAWRTEPDGSVHGGHYTRKDLVALVEYAASRGVEIVPEIDMPGHVRAALAAYPGLGNDPRGGVTVWNGWGVSEDVLAPHDGSLEFLRDVLTEVAEVFPSPIVHIGGDECPTVQWERSPAAVLRAREAGLDDPRLLRSWFVARMHEHLTRLGRRTAVWDDGSRLPGGRLPSDALLTVWLDAAHAATAVARGHQVVMAPHTATYFDYRQGDGPDETPAPGHPVTTLADAYAFEPLAGGLPAADIRRPEQAGVVAVQAQLWTEYAPTPDHVRYLAYPRLCAFAEAAWCAERPGFAAFRSRLPGHLGVLRSLGALAGPGPRWERPADAAERMKR</sequence>
<reference evidence="9" key="1">
    <citation type="submission" date="2021-03" db="EMBL/GenBank/DDBJ databases">
        <title>Whole genome sequence of Streptomyces bomunensis MMS17-BM035.</title>
        <authorList>
            <person name="Lee J.H."/>
        </authorList>
    </citation>
    <scope>NUCLEOTIDE SEQUENCE</scope>
    <source>
        <strain evidence="9">MMS17-BM035</strain>
    </source>
</reference>
<dbReference type="CDD" id="cd06563">
    <property type="entry name" value="GH20_chitobiase-like"/>
    <property type="match status" value="1"/>
</dbReference>
<organism evidence="9 10">
    <name type="scientific">Streptomyces montanisoli</name>
    <dbReference type="NCBI Taxonomy" id="2798581"/>
    <lineage>
        <taxon>Bacteria</taxon>
        <taxon>Bacillati</taxon>
        <taxon>Actinomycetota</taxon>
        <taxon>Actinomycetes</taxon>
        <taxon>Kitasatosporales</taxon>
        <taxon>Streptomycetaceae</taxon>
        <taxon>Streptomyces</taxon>
    </lineage>
</organism>
<dbReference type="Pfam" id="PF02838">
    <property type="entry name" value="Glyco_hydro_20b"/>
    <property type="match status" value="1"/>
</dbReference>
<dbReference type="InterPro" id="IPR025705">
    <property type="entry name" value="Beta_hexosaminidase_sua/sub"/>
</dbReference>
<accession>A0A940MEG7</accession>
<dbReference type="InterPro" id="IPR029018">
    <property type="entry name" value="Hex-like_dom2"/>
</dbReference>
<evidence type="ECO:0000256" key="1">
    <source>
        <dbReference type="ARBA" id="ARBA00001231"/>
    </source>
</evidence>
<dbReference type="GO" id="GO:0005975">
    <property type="term" value="P:carbohydrate metabolic process"/>
    <property type="evidence" value="ECO:0007669"/>
    <property type="project" value="InterPro"/>
</dbReference>
<dbReference type="PRINTS" id="PR00738">
    <property type="entry name" value="GLHYDRLASE20"/>
</dbReference>
<comment type="similarity">
    <text evidence="2">Belongs to the glycosyl hydrolase 20 family.</text>
</comment>
<gene>
    <name evidence="9" type="ORF">JFN87_06695</name>
</gene>
<proteinExistence type="inferred from homology"/>
<evidence type="ECO:0000313" key="10">
    <source>
        <dbReference type="Proteomes" id="UP000670475"/>
    </source>
</evidence>
<evidence type="ECO:0000259" key="8">
    <source>
        <dbReference type="Pfam" id="PF02838"/>
    </source>
</evidence>
<dbReference type="SUPFAM" id="SSF55545">
    <property type="entry name" value="beta-N-acetylhexosaminidase-like domain"/>
    <property type="match status" value="1"/>
</dbReference>
<dbReference type="Gene3D" id="3.30.379.10">
    <property type="entry name" value="Chitobiase/beta-hexosaminidase domain 2-like"/>
    <property type="match status" value="1"/>
</dbReference>
<dbReference type="Gene3D" id="3.20.20.80">
    <property type="entry name" value="Glycosidases"/>
    <property type="match status" value="1"/>
</dbReference>
<feature type="active site" description="Proton donor" evidence="6">
    <location>
        <position position="269"/>
    </location>
</feature>
<dbReference type="Pfam" id="PF00728">
    <property type="entry name" value="Glyco_hydro_20"/>
    <property type="match status" value="1"/>
</dbReference>
<name>A0A940MEG7_9ACTN</name>
<keyword evidence="4" id="KW-0378">Hydrolase</keyword>